<reference evidence="1" key="1">
    <citation type="submission" date="2020-08" db="EMBL/GenBank/DDBJ databases">
        <title>Multicomponent nature underlies the extraordinary mechanical properties of spider dragline silk.</title>
        <authorList>
            <person name="Kono N."/>
            <person name="Nakamura H."/>
            <person name="Mori M."/>
            <person name="Yoshida Y."/>
            <person name="Ohtoshi R."/>
            <person name="Malay A.D."/>
            <person name="Moran D.A.P."/>
            <person name="Tomita M."/>
            <person name="Numata K."/>
            <person name="Arakawa K."/>
        </authorList>
    </citation>
    <scope>NUCLEOTIDE SEQUENCE</scope>
</reference>
<gene>
    <name evidence="1" type="ORF">TNCV_1529801</name>
</gene>
<dbReference type="Proteomes" id="UP000887159">
    <property type="component" value="Unassembled WGS sequence"/>
</dbReference>
<dbReference type="AlphaFoldDB" id="A0A8X6SHZ6"/>
<evidence type="ECO:0000313" key="2">
    <source>
        <dbReference type="Proteomes" id="UP000887159"/>
    </source>
</evidence>
<protein>
    <submittedName>
        <fullName evidence="1">Uncharacterized protein</fullName>
    </submittedName>
</protein>
<organism evidence="1 2">
    <name type="scientific">Trichonephila clavipes</name>
    <name type="common">Golden silk orbweaver</name>
    <name type="synonym">Nephila clavipes</name>
    <dbReference type="NCBI Taxonomy" id="2585209"/>
    <lineage>
        <taxon>Eukaryota</taxon>
        <taxon>Metazoa</taxon>
        <taxon>Ecdysozoa</taxon>
        <taxon>Arthropoda</taxon>
        <taxon>Chelicerata</taxon>
        <taxon>Arachnida</taxon>
        <taxon>Araneae</taxon>
        <taxon>Araneomorphae</taxon>
        <taxon>Entelegynae</taxon>
        <taxon>Araneoidea</taxon>
        <taxon>Nephilidae</taxon>
        <taxon>Trichonephila</taxon>
    </lineage>
</organism>
<accession>A0A8X6SHZ6</accession>
<keyword evidence="2" id="KW-1185">Reference proteome</keyword>
<name>A0A8X6SHZ6_TRICX</name>
<sequence length="82" mass="8748">MTCTGADAHVASTRCHSSSIVVIGVWRRASRSATMDQLFSIGERSSERAGQGSSRTFSVSRKVRTIPSTRGCAISCRNAGLE</sequence>
<evidence type="ECO:0000313" key="1">
    <source>
        <dbReference type="EMBL" id="GFY11788.1"/>
    </source>
</evidence>
<dbReference type="EMBL" id="BMAU01021308">
    <property type="protein sequence ID" value="GFY11788.1"/>
    <property type="molecule type" value="Genomic_DNA"/>
</dbReference>
<proteinExistence type="predicted"/>
<comment type="caution">
    <text evidence="1">The sequence shown here is derived from an EMBL/GenBank/DDBJ whole genome shotgun (WGS) entry which is preliminary data.</text>
</comment>